<evidence type="ECO:0000313" key="1">
    <source>
        <dbReference type="EMBL" id="MBB4967296.1"/>
    </source>
</evidence>
<sequence length="47" mass="4877">MTGRPTGPVAADRSGPTATCLLATVATNPSGPVVEAVAWHGFRGWRR</sequence>
<comment type="caution">
    <text evidence="1">The sequence shown here is derived from an EMBL/GenBank/DDBJ whole genome shotgun (WGS) entry which is preliminary data.</text>
</comment>
<organism evidence="1 2">
    <name type="scientific">Saccharothrix violaceirubra</name>
    <dbReference type="NCBI Taxonomy" id="413306"/>
    <lineage>
        <taxon>Bacteria</taxon>
        <taxon>Bacillati</taxon>
        <taxon>Actinomycetota</taxon>
        <taxon>Actinomycetes</taxon>
        <taxon>Pseudonocardiales</taxon>
        <taxon>Pseudonocardiaceae</taxon>
        <taxon>Saccharothrix</taxon>
    </lineage>
</organism>
<proteinExistence type="predicted"/>
<protein>
    <submittedName>
        <fullName evidence="1">Uncharacterized protein</fullName>
    </submittedName>
</protein>
<dbReference type="EMBL" id="JACHJS010000001">
    <property type="protein sequence ID" value="MBB4967296.1"/>
    <property type="molecule type" value="Genomic_DNA"/>
</dbReference>
<dbReference type="AlphaFoldDB" id="A0A7W7T656"/>
<accession>A0A7W7T656</accession>
<gene>
    <name evidence="1" type="ORF">F4559_004655</name>
</gene>
<reference evidence="1 2" key="1">
    <citation type="submission" date="2020-08" db="EMBL/GenBank/DDBJ databases">
        <title>Sequencing the genomes of 1000 actinobacteria strains.</title>
        <authorList>
            <person name="Klenk H.-P."/>
        </authorList>
    </citation>
    <scope>NUCLEOTIDE SEQUENCE [LARGE SCALE GENOMIC DNA]</scope>
    <source>
        <strain evidence="1 2">DSM 45084</strain>
    </source>
</reference>
<dbReference type="Proteomes" id="UP000542674">
    <property type="component" value="Unassembled WGS sequence"/>
</dbReference>
<keyword evidence="2" id="KW-1185">Reference proteome</keyword>
<evidence type="ECO:0000313" key="2">
    <source>
        <dbReference type="Proteomes" id="UP000542674"/>
    </source>
</evidence>
<name>A0A7W7T656_9PSEU</name>